<dbReference type="PANTHER" id="PTHR35008">
    <property type="entry name" value="BLL4482 PROTEIN-RELATED"/>
    <property type="match status" value="1"/>
</dbReference>
<dbReference type="Gene3D" id="1.10.760.10">
    <property type="entry name" value="Cytochrome c-like domain"/>
    <property type="match status" value="2"/>
</dbReference>
<evidence type="ECO:0000256" key="4">
    <source>
        <dbReference type="PROSITE-ProRule" id="PRU00433"/>
    </source>
</evidence>
<name>A0AAN4UQN6_9RHOB</name>
<dbReference type="InterPro" id="IPR009056">
    <property type="entry name" value="Cyt_c-like_dom"/>
</dbReference>
<evidence type="ECO:0000256" key="1">
    <source>
        <dbReference type="ARBA" id="ARBA00022617"/>
    </source>
</evidence>
<sequence length="296" mass="32150">MRRLLVLLASLLLLGLVAFWYVTRPDPLPPRAMAGLTGDPQHGKLVFWAGGCASCHAAKGATGADLLKLGGGRALVTAFGTFHVPNISPDPKDGIGDWTLQDFGNALLRGLRPDGAHLYPAFPYTSYNKMTRQDVADLWAYLRTLPAIAKPDKPHDLRFPFNIRRLVGGYDFLYASKAWVVTGELTPQEMRGRYLAEAVTHCGQCHTPRNMLGAMETSRWLAGAPNPDGQGRIPNITPAHLKWSTTDIEAFLTTGLTPDYDSAGGQMADVVQNLAHLPKSDIAAIAAYLKKVPPVK</sequence>
<dbReference type="SUPFAM" id="SSF46626">
    <property type="entry name" value="Cytochrome c"/>
    <property type="match status" value="2"/>
</dbReference>
<comment type="caution">
    <text evidence="6">The sequence shown here is derived from an EMBL/GenBank/DDBJ whole genome shotgun (WGS) entry which is preliminary data.</text>
</comment>
<feature type="domain" description="Cytochrome c" evidence="5">
    <location>
        <begin position="187"/>
        <end position="293"/>
    </location>
</feature>
<dbReference type="InterPro" id="IPR051459">
    <property type="entry name" value="Cytochrome_c-type_DH"/>
</dbReference>
<dbReference type="EMBL" id="BNAB01000004">
    <property type="protein sequence ID" value="GHE00494.1"/>
    <property type="molecule type" value="Genomic_DNA"/>
</dbReference>
<organism evidence="6 9">
    <name type="scientific">Allgaiera indica</name>
    <dbReference type="NCBI Taxonomy" id="765699"/>
    <lineage>
        <taxon>Bacteria</taxon>
        <taxon>Pseudomonadati</taxon>
        <taxon>Pseudomonadota</taxon>
        <taxon>Alphaproteobacteria</taxon>
        <taxon>Rhodobacterales</taxon>
        <taxon>Paracoccaceae</taxon>
        <taxon>Allgaiera</taxon>
    </lineage>
</organism>
<evidence type="ECO:0000313" key="6">
    <source>
        <dbReference type="EMBL" id="GHE00494.1"/>
    </source>
</evidence>
<reference evidence="7 8" key="2">
    <citation type="submission" date="2016-10" db="EMBL/GenBank/DDBJ databases">
        <authorList>
            <person name="Varghese N."/>
            <person name="Submissions S."/>
        </authorList>
    </citation>
    <scope>NUCLEOTIDE SEQUENCE [LARGE SCALE GENOMIC DNA]</scope>
    <source>
        <strain evidence="7 8">DSM 24802</strain>
    </source>
</reference>
<evidence type="ECO:0000313" key="8">
    <source>
        <dbReference type="Proteomes" id="UP000199541"/>
    </source>
</evidence>
<evidence type="ECO:0000256" key="3">
    <source>
        <dbReference type="ARBA" id="ARBA00023004"/>
    </source>
</evidence>
<keyword evidence="2 4" id="KW-0479">Metal-binding</keyword>
<dbReference type="Proteomes" id="UP000199541">
    <property type="component" value="Unassembled WGS sequence"/>
</dbReference>
<keyword evidence="8" id="KW-1185">Reference proteome</keyword>
<evidence type="ECO:0000313" key="9">
    <source>
        <dbReference type="Proteomes" id="UP000634647"/>
    </source>
</evidence>
<feature type="domain" description="Cytochrome c" evidence="5">
    <location>
        <begin position="38"/>
        <end position="146"/>
    </location>
</feature>
<dbReference type="GO" id="GO:0046872">
    <property type="term" value="F:metal ion binding"/>
    <property type="evidence" value="ECO:0007669"/>
    <property type="project" value="UniProtKB-KW"/>
</dbReference>
<gene>
    <name evidence="6" type="primary">cycG</name>
    <name evidence="6" type="ORF">GCM10008024_12220</name>
    <name evidence="7" type="ORF">SAMN05444006_10594</name>
</gene>
<dbReference type="Pfam" id="PF00034">
    <property type="entry name" value="Cytochrom_C"/>
    <property type="match status" value="2"/>
</dbReference>
<dbReference type="Proteomes" id="UP000634647">
    <property type="component" value="Unassembled WGS sequence"/>
</dbReference>
<dbReference type="PROSITE" id="PS51007">
    <property type="entry name" value="CYTC"/>
    <property type="match status" value="2"/>
</dbReference>
<evidence type="ECO:0000259" key="5">
    <source>
        <dbReference type="PROSITE" id="PS51007"/>
    </source>
</evidence>
<evidence type="ECO:0000313" key="7">
    <source>
        <dbReference type="EMBL" id="SDW61013.1"/>
    </source>
</evidence>
<reference evidence="6" key="1">
    <citation type="journal article" date="2014" name="Int. J. Syst. Evol. Microbiol.">
        <title>Complete genome sequence of Corynebacterium casei LMG S-19264T (=DSM 44701T), isolated from a smear-ripened cheese.</title>
        <authorList>
            <consortium name="US DOE Joint Genome Institute (JGI-PGF)"/>
            <person name="Walter F."/>
            <person name="Albersmeier A."/>
            <person name="Kalinowski J."/>
            <person name="Ruckert C."/>
        </authorList>
    </citation>
    <scope>NUCLEOTIDE SEQUENCE</scope>
    <source>
        <strain evidence="6">CGMCC 1.10859</strain>
    </source>
</reference>
<protein>
    <submittedName>
        <fullName evidence="7">Cytochrome c, mono-and diheme variants</fullName>
    </submittedName>
    <submittedName>
        <fullName evidence="6">Diheme cytochrome c-type</fullName>
    </submittedName>
</protein>
<dbReference type="InterPro" id="IPR036909">
    <property type="entry name" value="Cyt_c-like_dom_sf"/>
</dbReference>
<keyword evidence="1 4" id="KW-0349">Heme</keyword>
<proteinExistence type="predicted"/>
<dbReference type="EMBL" id="FNOB01000005">
    <property type="protein sequence ID" value="SDW61013.1"/>
    <property type="molecule type" value="Genomic_DNA"/>
</dbReference>
<reference evidence="6" key="3">
    <citation type="submission" date="2023-06" db="EMBL/GenBank/DDBJ databases">
        <authorList>
            <person name="Sun Q."/>
            <person name="Zhou Y."/>
        </authorList>
    </citation>
    <scope>NUCLEOTIDE SEQUENCE</scope>
    <source>
        <strain evidence="6">CGMCC 1.10859</strain>
    </source>
</reference>
<dbReference type="RefSeq" id="WP_035843381.1">
    <property type="nucleotide sequence ID" value="NZ_BNAB01000004.1"/>
</dbReference>
<evidence type="ECO:0000256" key="2">
    <source>
        <dbReference type="ARBA" id="ARBA00022723"/>
    </source>
</evidence>
<dbReference type="PANTHER" id="PTHR35008:SF8">
    <property type="entry name" value="ALCOHOL DEHYDROGENASE CYTOCHROME C SUBUNIT"/>
    <property type="match status" value="1"/>
</dbReference>
<dbReference type="AlphaFoldDB" id="A0AAN4UQN6"/>
<dbReference type="GO" id="GO:0009055">
    <property type="term" value="F:electron transfer activity"/>
    <property type="evidence" value="ECO:0007669"/>
    <property type="project" value="InterPro"/>
</dbReference>
<keyword evidence="3 4" id="KW-0408">Iron</keyword>
<dbReference type="GO" id="GO:0020037">
    <property type="term" value="F:heme binding"/>
    <property type="evidence" value="ECO:0007669"/>
    <property type="project" value="InterPro"/>
</dbReference>
<accession>A0AAN4UQN6</accession>